<name>A0A8J3NC81_9ACTN</name>
<dbReference type="PANTHER" id="PTHR40758:SF1">
    <property type="entry name" value="CONSERVED PROTEIN"/>
    <property type="match status" value="1"/>
</dbReference>
<evidence type="ECO:0008006" key="5">
    <source>
        <dbReference type="Google" id="ProtNLM"/>
    </source>
</evidence>
<dbReference type="AlphaFoldDB" id="A0A8J3NC81"/>
<dbReference type="InterPro" id="IPR017517">
    <property type="entry name" value="Maleyloyr_isom"/>
</dbReference>
<protein>
    <recommendedName>
        <fullName evidence="5">TIGR03083 family protein</fullName>
    </recommendedName>
</protein>
<dbReference type="NCBIfam" id="TIGR03083">
    <property type="entry name" value="maleylpyruvate isomerase family mycothiol-dependent enzyme"/>
    <property type="match status" value="1"/>
</dbReference>
<evidence type="ECO:0000313" key="4">
    <source>
        <dbReference type="Proteomes" id="UP000612808"/>
    </source>
</evidence>
<sequence>METSRFRECLAADAARLRAVAAGRLDAAVPSCPGWTVQDLVRHVAQVYLHKVRCMELGRAPEDWPPDHSRVEPLALFDGALAELTAAFDARSTTDPTFTWYGPDQTVGFWLRRMAQETAVHRVDAELAAGAVTPVADDLALDGIDEVLRIFLGWGTREYVHVPEVAALLAEADGRAVEVRSGAVSFLLRPGPDGVAVSDGGGSAAATVSGDPSPLLLWLWNRADADAVRTAGDPALVGYLRRLMADATE</sequence>
<accession>A0A8J3NC81</accession>
<dbReference type="Proteomes" id="UP000612808">
    <property type="component" value="Unassembled WGS sequence"/>
</dbReference>
<comment type="caution">
    <text evidence="3">The sequence shown here is derived from an EMBL/GenBank/DDBJ whole genome shotgun (WGS) entry which is preliminary data.</text>
</comment>
<evidence type="ECO:0000259" key="1">
    <source>
        <dbReference type="Pfam" id="PF07398"/>
    </source>
</evidence>
<evidence type="ECO:0000313" key="3">
    <source>
        <dbReference type="EMBL" id="GID13791.1"/>
    </source>
</evidence>
<proteinExistence type="predicted"/>
<dbReference type="GO" id="GO:0046872">
    <property type="term" value="F:metal ion binding"/>
    <property type="evidence" value="ECO:0007669"/>
    <property type="project" value="InterPro"/>
</dbReference>
<dbReference type="Pfam" id="PF11716">
    <property type="entry name" value="MDMPI_N"/>
    <property type="match status" value="1"/>
</dbReference>
<dbReference type="SUPFAM" id="SSF109854">
    <property type="entry name" value="DinB/YfiT-like putative metalloenzymes"/>
    <property type="match status" value="1"/>
</dbReference>
<evidence type="ECO:0000259" key="2">
    <source>
        <dbReference type="Pfam" id="PF11716"/>
    </source>
</evidence>
<dbReference type="Pfam" id="PF07398">
    <property type="entry name" value="MDMPI_C"/>
    <property type="match status" value="1"/>
</dbReference>
<dbReference type="EMBL" id="BOMB01000026">
    <property type="protein sequence ID" value="GID13791.1"/>
    <property type="molecule type" value="Genomic_DNA"/>
</dbReference>
<dbReference type="RefSeq" id="WP_203661128.1">
    <property type="nucleotide sequence ID" value="NZ_BAAAZM010000020.1"/>
</dbReference>
<reference evidence="3" key="1">
    <citation type="submission" date="2021-01" db="EMBL/GenBank/DDBJ databases">
        <title>Whole genome shotgun sequence of Actinocatenispora rupis NBRC 107355.</title>
        <authorList>
            <person name="Komaki H."/>
            <person name="Tamura T."/>
        </authorList>
    </citation>
    <scope>NUCLEOTIDE SEQUENCE</scope>
    <source>
        <strain evidence="3">NBRC 107355</strain>
    </source>
</reference>
<dbReference type="InterPro" id="IPR010872">
    <property type="entry name" value="MDMPI_C-term_domain"/>
</dbReference>
<organism evidence="3 4">
    <name type="scientific">Actinocatenispora rupis</name>
    <dbReference type="NCBI Taxonomy" id="519421"/>
    <lineage>
        <taxon>Bacteria</taxon>
        <taxon>Bacillati</taxon>
        <taxon>Actinomycetota</taxon>
        <taxon>Actinomycetes</taxon>
        <taxon>Micromonosporales</taxon>
        <taxon>Micromonosporaceae</taxon>
        <taxon>Actinocatenispora</taxon>
    </lineage>
</organism>
<dbReference type="PANTHER" id="PTHR40758">
    <property type="entry name" value="CONSERVED PROTEIN"/>
    <property type="match status" value="1"/>
</dbReference>
<keyword evidence="4" id="KW-1185">Reference proteome</keyword>
<feature type="domain" description="MDMPI C-terminal" evidence="1">
    <location>
        <begin position="138"/>
        <end position="237"/>
    </location>
</feature>
<dbReference type="InterPro" id="IPR034660">
    <property type="entry name" value="DinB/YfiT-like"/>
</dbReference>
<dbReference type="InterPro" id="IPR024344">
    <property type="entry name" value="MDMPI_metal-binding"/>
</dbReference>
<gene>
    <name evidence="3" type="ORF">Aru02nite_46800</name>
</gene>
<dbReference type="GO" id="GO:0005886">
    <property type="term" value="C:plasma membrane"/>
    <property type="evidence" value="ECO:0007669"/>
    <property type="project" value="TreeGrafter"/>
</dbReference>
<feature type="domain" description="Mycothiol-dependent maleylpyruvate isomerase metal-binding" evidence="2">
    <location>
        <begin position="7"/>
        <end position="125"/>
    </location>
</feature>